<dbReference type="SUPFAM" id="SSF53756">
    <property type="entry name" value="UDP-Glycosyltransferase/glycogen phosphorylase"/>
    <property type="match status" value="1"/>
</dbReference>
<accession>A0A1P8UFZ3</accession>
<proteinExistence type="inferred from homology"/>
<feature type="site" description="Transition state stabilizer" evidence="11">
    <location>
        <position position="205"/>
    </location>
</feature>
<name>A0A1P8UFZ3_9GAMM</name>
<comment type="pathway">
    <text evidence="2 12">Bacterial outer membrane biogenesis; LPS core biosynthesis.</text>
</comment>
<reference evidence="14 15" key="1">
    <citation type="submission" date="2017-01" db="EMBL/GenBank/DDBJ databases">
        <title>Draft sequence of Acidihalobacter ferrooxidans strain DSM 14175 (strain V8).</title>
        <authorList>
            <person name="Khaleque H.N."/>
            <person name="Ramsay J.P."/>
            <person name="Murphy R.J.T."/>
            <person name="Kaksonen A.H."/>
            <person name="Boxall N.J."/>
            <person name="Watkin E.L.J."/>
        </authorList>
    </citation>
    <scope>NUCLEOTIDE SEQUENCE [LARGE SCALE GENOMIC DNA]</scope>
    <source>
        <strain evidence="14 15">V8</strain>
    </source>
</reference>
<evidence type="ECO:0000256" key="3">
    <source>
        <dbReference type="ARBA" id="ARBA00006380"/>
    </source>
</evidence>
<evidence type="ECO:0000256" key="6">
    <source>
        <dbReference type="ARBA" id="ARBA00022679"/>
    </source>
</evidence>
<evidence type="ECO:0000256" key="2">
    <source>
        <dbReference type="ARBA" id="ARBA00004713"/>
    </source>
</evidence>
<sequence>MRGLYTLLLYLIAPAVVLRLLWRSRRNPGYRQRIPERFGFGRAFAQRPRIWIHAVSVGETIASVPLVRRLQQQYPGYAVLVTNTTPTGAAQVRRLFGDTVENAYLPYDLPGAVERFLERARPRVVLCMETEIWPNLFAACARRNVPVFIANARLSARSARAYARVAALTRATLGQVATVAARDARDAQRFRALGAPRVFVAGNLKHDLDVPATARETGMVLRAALGADRPVWIAASTHAGEDEIVLDAHRRLCGRLPDALLILVPRHPERFDEAAARSASAGFVTRRRSLDIVPDAQTQVFIGDTLGELMCFYAAGDVAFVAGSFVEVGGHNPLEPVALGLPVLTGPQVFNFEQVYAALFAANAARQVDDAGALAMALVELFAAPEQRARMGEGGERVLAAHRGATDHLAALLADALG</sequence>
<evidence type="ECO:0000313" key="15">
    <source>
        <dbReference type="Proteomes" id="UP000243807"/>
    </source>
</evidence>
<evidence type="ECO:0000256" key="4">
    <source>
        <dbReference type="ARBA" id="ARBA00012621"/>
    </source>
</evidence>
<dbReference type="InterPro" id="IPR007507">
    <property type="entry name" value="Glycos_transf_N"/>
</dbReference>
<dbReference type="PANTHER" id="PTHR42755">
    <property type="entry name" value="3-DEOXY-MANNO-OCTULOSONATE CYTIDYLYLTRANSFERASE"/>
    <property type="match status" value="1"/>
</dbReference>
<keyword evidence="6 12" id="KW-0808">Transferase</keyword>
<dbReference type="Proteomes" id="UP000243807">
    <property type="component" value="Chromosome"/>
</dbReference>
<dbReference type="GO" id="GO:0009244">
    <property type="term" value="P:lipopolysaccharide core region biosynthetic process"/>
    <property type="evidence" value="ECO:0007669"/>
    <property type="project" value="UniProtKB-UniRule"/>
</dbReference>
<comment type="catalytic activity">
    <reaction evidence="9 12">
        <text>lipid IVA (E. coli) + CMP-3-deoxy-beta-D-manno-octulosonate = alpha-Kdo-(2-&gt;6)-lipid IVA (E. coli) + CMP + H(+)</text>
        <dbReference type="Rhea" id="RHEA:28066"/>
        <dbReference type="ChEBI" id="CHEBI:15378"/>
        <dbReference type="ChEBI" id="CHEBI:58603"/>
        <dbReference type="ChEBI" id="CHEBI:60364"/>
        <dbReference type="ChEBI" id="CHEBI:60377"/>
        <dbReference type="ChEBI" id="CHEBI:85987"/>
        <dbReference type="EC" id="2.4.99.12"/>
    </reaction>
</comment>
<keyword evidence="7" id="KW-0735">Signal-anchor</keyword>
<dbReference type="Pfam" id="PF04413">
    <property type="entry name" value="Glycos_transf_N"/>
    <property type="match status" value="1"/>
</dbReference>
<keyword evidence="7" id="KW-0812">Transmembrane</keyword>
<dbReference type="InterPro" id="IPR039901">
    <property type="entry name" value="Kdotransferase"/>
</dbReference>
<evidence type="ECO:0000256" key="9">
    <source>
        <dbReference type="ARBA" id="ARBA00049183"/>
    </source>
</evidence>
<evidence type="ECO:0000256" key="5">
    <source>
        <dbReference type="ARBA" id="ARBA00019077"/>
    </source>
</evidence>
<gene>
    <name evidence="14" type="ORF">BW247_06330</name>
</gene>
<dbReference type="EC" id="2.4.99.12" evidence="4 12"/>
<dbReference type="FunFam" id="3.40.50.2000:FF:000032">
    <property type="entry name" value="3-deoxy-D-manno-octulosonic acid transferase"/>
    <property type="match status" value="1"/>
</dbReference>
<comment type="subcellular location">
    <subcellularLocation>
        <location evidence="1">Cell inner membrane</location>
        <topology evidence="1">Single-pass membrane protein</topology>
        <orientation evidence="1">Cytoplasmic side</orientation>
    </subcellularLocation>
    <subcellularLocation>
        <location evidence="12">Cell membrane</location>
    </subcellularLocation>
</comment>
<evidence type="ECO:0000256" key="12">
    <source>
        <dbReference type="RuleBase" id="RU365103"/>
    </source>
</evidence>
<evidence type="ECO:0000256" key="7">
    <source>
        <dbReference type="ARBA" id="ARBA00022968"/>
    </source>
</evidence>
<evidence type="ECO:0000256" key="10">
    <source>
        <dbReference type="PIRSR" id="PIRSR639901-1"/>
    </source>
</evidence>
<evidence type="ECO:0000313" key="14">
    <source>
        <dbReference type="EMBL" id="APZ42756.1"/>
    </source>
</evidence>
<dbReference type="FunFam" id="3.40.50.11720:FF:000001">
    <property type="entry name" value="3-deoxy-D-manno-octulosonic acid transferase"/>
    <property type="match status" value="1"/>
</dbReference>
<dbReference type="NCBIfam" id="NF004388">
    <property type="entry name" value="PRK05749.1-4"/>
    <property type="match status" value="1"/>
</dbReference>
<dbReference type="GO" id="GO:0009245">
    <property type="term" value="P:lipid A biosynthetic process"/>
    <property type="evidence" value="ECO:0007669"/>
    <property type="project" value="TreeGrafter"/>
</dbReference>
<keyword evidence="15" id="KW-1185">Reference proteome</keyword>
<evidence type="ECO:0000256" key="8">
    <source>
        <dbReference type="ARBA" id="ARBA00031445"/>
    </source>
</evidence>
<feature type="domain" description="3-deoxy-D-manno-octulosonic-acid transferase N-terminal" evidence="13">
    <location>
        <begin position="32"/>
        <end position="207"/>
    </location>
</feature>
<dbReference type="PANTHER" id="PTHR42755:SF1">
    <property type="entry name" value="3-DEOXY-D-MANNO-OCTULOSONIC ACID TRANSFERASE, MITOCHONDRIAL-RELATED"/>
    <property type="match status" value="1"/>
</dbReference>
<feature type="site" description="Transition state stabilizer" evidence="11">
    <location>
        <position position="129"/>
    </location>
</feature>
<dbReference type="OrthoDB" id="9789797at2"/>
<evidence type="ECO:0000256" key="1">
    <source>
        <dbReference type="ARBA" id="ARBA00004388"/>
    </source>
</evidence>
<dbReference type="RefSeq" id="WP_076836405.1">
    <property type="nucleotide sequence ID" value="NZ_CP019434.1"/>
</dbReference>
<keyword evidence="12" id="KW-1003">Cell membrane</keyword>
<organism evidence="14 15">
    <name type="scientific">Acidihalobacter ferrooxydans</name>
    <dbReference type="NCBI Taxonomy" id="1765967"/>
    <lineage>
        <taxon>Bacteria</taxon>
        <taxon>Pseudomonadati</taxon>
        <taxon>Pseudomonadota</taxon>
        <taxon>Gammaproteobacteria</taxon>
        <taxon>Chromatiales</taxon>
        <taxon>Ectothiorhodospiraceae</taxon>
        <taxon>Acidihalobacter</taxon>
    </lineage>
</organism>
<feature type="active site" description="Proton acceptor" evidence="10">
    <location>
        <position position="59"/>
    </location>
</feature>
<dbReference type="GO" id="GO:0005886">
    <property type="term" value="C:plasma membrane"/>
    <property type="evidence" value="ECO:0007669"/>
    <property type="project" value="UniProtKB-SubCell"/>
</dbReference>
<evidence type="ECO:0000256" key="11">
    <source>
        <dbReference type="PIRSR" id="PIRSR639901-2"/>
    </source>
</evidence>
<evidence type="ECO:0000259" key="13">
    <source>
        <dbReference type="Pfam" id="PF04413"/>
    </source>
</evidence>
<comment type="similarity">
    <text evidence="3">Belongs to the glycosyltransferase group 1 family. Glycosyltransferase 30 subfamily.</text>
</comment>
<keyword evidence="12" id="KW-0472">Membrane</keyword>
<dbReference type="Gene3D" id="3.40.50.11720">
    <property type="entry name" value="3-Deoxy-D-manno-octulosonic-acid transferase, N-terminal domain"/>
    <property type="match status" value="1"/>
</dbReference>
<protein>
    <recommendedName>
        <fullName evidence="5 12">3-deoxy-D-manno-octulosonic acid transferase</fullName>
        <shortName evidence="12">Kdo transferase</shortName>
        <ecNumber evidence="4 12">2.4.99.12</ecNumber>
    </recommendedName>
    <alternativeName>
        <fullName evidence="8 12">Lipid IV(A) 3-deoxy-D-manno-octulosonic acid transferase</fullName>
    </alternativeName>
</protein>
<dbReference type="AlphaFoldDB" id="A0A1P8UFZ3"/>
<comment type="function">
    <text evidence="12">Involved in lipopolysaccharide (LPS) biosynthesis. Catalyzes the transfer of 3-deoxy-D-manno-octulosonate (Kdo) residue(s) from CMP-Kdo to lipid IV(A), the tetraacyldisaccharide-1,4'-bisphosphate precursor of lipid A.</text>
</comment>
<dbReference type="UniPathway" id="UPA00958"/>
<dbReference type="InterPro" id="IPR038107">
    <property type="entry name" value="Glycos_transf_N_sf"/>
</dbReference>
<dbReference type="STRING" id="1765967.BW247_06330"/>
<keyword evidence="12" id="KW-0448">Lipopolysaccharide biosynthesis</keyword>
<dbReference type="KEGG" id="afy:BW247_06330"/>
<dbReference type="GO" id="GO:0043842">
    <property type="term" value="F:Kdo transferase activity"/>
    <property type="evidence" value="ECO:0007669"/>
    <property type="project" value="UniProtKB-EC"/>
</dbReference>
<dbReference type="Gene3D" id="3.40.50.2000">
    <property type="entry name" value="Glycogen Phosphorylase B"/>
    <property type="match status" value="1"/>
</dbReference>
<dbReference type="EMBL" id="CP019434">
    <property type="protein sequence ID" value="APZ42756.1"/>
    <property type="molecule type" value="Genomic_DNA"/>
</dbReference>